<dbReference type="PANTHER" id="PTHR31600">
    <property type="entry name" value="TINY MACROCYSTS PROTEIN B-RELATED"/>
    <property type="match status" value="1"/>
</dbReference>
<feature type="compositionally biased region" description="Polar residues" evidence="1">
    <location>
        <begin position="768"/>
        <end position="777"/>
    </location>
</feature>
<feature type="compositionally biased region" description="Polar residues" evidence="1">
    <location>
        <begin position="573"/>
        <end position="586"/>
    </location>
</feature>
<feature type="region of interest" description="Disordered" evidence="1">
    <location>
        <begin position="1406"/>
        <end position="1426"/>
    </location>
</feature>
<feature type="compositionally biased region" description="Low complexity" evidence="1">
    <location>
        <begin position="867"/>
        <end position="887"/>
    </location>
</feature>
<feature type="transmembrane region" description="Helical" evidence="2">
    <location>
        <begin position="20"/>
        <end position="37"/>
    </location>
</feature>
<feature type="region of interest" description="Disordered" evidence="1">
    <location>
        <begin position="1208"/>
        <end position="1379"/>
    </location>
</feature>
<dbReference type="InterPro" id="IPR052994">
    <property type="entry name" value="Tiny_macrocysts_regulators"/>
</dbReference>
<organism evidence="3 4">
    <name type="scientific">Pseudocohnilembus persalinus</name>
    <name type="common">Ciliate</name>
    <dbReference type="NCBI Taxonomy" id="266149"/>
    <lineage>
        <taxon>Eukaryota</taxon>
        <taxon>Sar</taxon>
        <taxon>Alveolata</taxon>
        <taxon>Ciliophora</taxon>
        <taxon>Intramacronucleata</taxon>
        <taxon>Oligohymenophorea</taxon>
        <taxon>Scuticociliatia</taxon>
        <taxon>Philasterida</taxon>
        <taxon>Pseudocohnilembidae</taxon>
        <taxon>Pseudocohnilembus</taxon>
    </lineage>
</organism>
<feature type="region of interest" description="Disordered" evidence="1">
    <location>
        <begin position="855"/>
        <end position="898"/>
    </location>
</feature>
<gene>
    <name evidence="3" type="ORF">PPERSA_03157</name>
</gene>
<evidence type="ECO:0000256" key="2">
    <source>
        <dbReference type="SAM" id="Phobius"/>
    </source>
</evidence>
<keyword evidence="4" id="KW-1185">Reference proteome</keyword>
<evidence type="ECO:0000313" key="3">
    <source>
        <dbReference type="EMBL" id="KRX02095.1"/>
    </source>
</evidence>
<feature type="compositionally biased region" description="Acidic residues" evidence="1">
    <location>
        <begin position="1268"/>
        <end position="1279"/>
    </location>
</feature>
<feature type="compositionally biased region" description="Low complexity" evidence="1">
    <location>
        <begin position="1646"/>
        <end position="1663"/>
    </location>
</feature>
<dbReference type="EMBL" id="LDAU01000158">
    <property type="protein sequence ID" value="KRX02095.1"/>
    <property type="molecule type" value="Genomic_DNA"/>
</dbReference>
<name>A0A0V0QIH2_PSEPJ</name>
<feature type="compositionally biased region" description="Polar residues" evidence="1">
    <location>
        <begin position="888"/>
        <end position="898"/>
    </location>
</feature>
<feature type="compositionally biased region" description="Polar residues" evidence="1">
    <location>
        <begin position="1255"/>
        <end position="1267"/>
    </location>
</feature>
<feature type="compositionally biased region" description="Polar residues" evidence="1">
    <location>
        <begin position="1157"/>
        <end position="1167"/>
    </location>
</feature>
<evidence type="ECO:0000256" key="1">
    <source>
        <dbReference type="SAM" id="MobiDB-lite"/>
    </source>
</evidence>
<feature type="region of interest" description="Disordered" evidence="1">
    <location>
        <begin position="561"/>
        <end position="586"/>
    </location>
</feature>
<feature type="compositionally biased region" description="Basic and acidic residues" evidence="1">
    <location>
        <begin position="561"/>
        <end position="572"/>
    </location>
</feature>
<feature type="compositionally biased region" description="Basic and acidic residues" evidence="1">
    <location>
        <begin position="1338"/>
        <end position="1359"/>
    </location>
</feature>
<keyword evidence="2" id="KW-1133">Transmembrane helix</keyword>
<keyword evidence="2" id="KW-0812">Transmembrane</keyword>
<proteinExistence type="predicted"/>
<accession>A0A0V0QIH2</accession>
<feature type="transmembrane region" description="Helical" evidence="2">
    <location>
        <begin position="430"/>
        <end position="450"/>
    </location>
</feature>
<feature type="compositionally biased region" description="Polar residues" evidence="1">
    <location>
        <begin position="1369"/>
        <end position="1379"/>
    </location>
</feature>
<feature type="region of interest" description="Disordered" evidence="1">
    <location>
        <begin position="799"/>
        <end position="842"/>
    </location>
</feature>
<evidence type="ECO:0000313" key="4">
    <source>
        <dbReference type="Proteomes" id="UP000054937"/>
    </source>
</evidence>
<protein>
    <recommendedName>
        <fullName evidence="5">Transmembrane protein</fullName>
    </recommendedName>
</protein>
<feature type="compositionally biased region" description="Polar residues" evidence="1">
    <location>
        <begin position="817"/>
        <end position="831"/>
    </location>
</feature>
<keyword evidence="2" id="KW-0472">Membrane</keyword>
<feature type="compositionally biased region" description="Polar residues" evidence="1">
    <location>
        <begin position="1216"/>
        <end position="1234"/>
    </location>
</feature>
<feature type="compositionally biased region" description="Polar residues" evidence="1">
    <location>
        <begin position="855"/>
        <end position="866"/>
    </location>
</feature>
<feature type="region of interest" description="Disordered" evidence="1">
    <location>
        <begin position="1157"/>
        <end position="1184"/>
    </location>
</feature>
<feature type="region of interest" description="Disordered" evidence="1">
    <location>
        <begin position="929"/>
        <end position="964"/>
    </location>
</feature>
<comment type="caution">
    <text evidence="3">The sequence shown here is derived from an EMBL/GenBank/DDBJ whole genome shotgun (WGS) entry which is preliminary data.</text>
</comment>
<feature type="region of interest" description="Disordered" evidence="1">
    <location>
        <begin position="1646"/>
        <end position="1675"/>
    </location>
</feature>
<sequence length="2041" mass="239847">MSVIFLYLQYKEQINEQNHGILFCISLSFSFAICSLIRSRKQKFMRNIDSQNSSPQVLFIMYELLYNRYMSSRLNSAEYIYVLGILENHQKYCTQTLCPCHDKRLYNGKEDVIYLAALIDSRPQFEKWLCTFLEFHMIQQIRNCNNNLIWRKNQLNEICVKFWLFLMHGIENNIKGYFIIKHHEKIFDFSQLHSLIVLKAISKHSELLFVNVDNKLHYSKRFQDVLEAENINHFLNLCQIQFTLDQFTQKLKQLLQQKLQILVYLQLGYSSLEKFIQDIISFIKATNLFEKEIVEKIKEQNEDSIYYQKFLSIIHTRLLQDVKKAIQSEKTIFDMINKDRRIESDEMITQLQLITGTTIATFMTYQEKQGKVYKYCKDTPQFFGYKASQFSTLTDYDAVIPGEMGTYHDILIGKIIEDGKSKYLRKMRTALGLNYANFVFPIQIYTSYFFRIKESLAFAALIRKLNKKYQYLLIRDDGQIRGFSKNFFNFLNSQLVNRDLQQDLLLQSNAKLFFPGLLSFLRIIEKDPQKNQEVKTFRFEVPGQINEYLLDYVMTKHQEDLEKEKEKEKMQDQGKNNELSPLSNHTKLQQKHEMQQKSVLVHKMCGFRSLLNQIIQKQKNFFDKHTKVFEMKINLTDNDLELNHSNVIRLYQLEIIQIKLIEQYQNSNEVSPKENKKIFKMPTIYKIKKNPNIANFARGTSRSQANLDSIFDKGNQYLKELSIRDEEFSILNQQSNFDASNSSDKMTKFSKQFSMGHSRFKKQDTVKESQASSNIKNLDNISKQLSLRQHSNIQALNYENSKPESSQSRSPSQNQNFGQISQQNPPINSEEGQNKQEKQDSSQNGLLSLQYQNLGSSEQNSTKISGQNQNNTNNLNINKNKSQNQSQFARLNSHQNPQNFDKKISRQLSKQTSDQKKLQKSESLLKFFQGETQSNQKTNKLLKNQKKNKFKNNNKNKNKNPNNGFNYVNLKGELIQQQLKKQYEGKAYVRPPSMEKNDSNLNLFGQTSNLSNNNINNNYNNNIQIQRKNSLNRNKPSFLKKISNSSNTKILDKQYSVQKSSQFKHQFSKQLSQQPQDHVTRYDSKLSAENTNYRENFQEKKLNQMDSVDNVSYISQDVRKGKINLRQKTNQNIAQIQNKNKNLEKQKSQDITIKIQQESTLDKNSPNELPDIPQSLEEEQEQDEQFIKNHQIQGIDEQEQQVLYKLKGSEKDKKNNYNGPKQTKTTINEETSSQSNLEKTESSSTSESDNENKNLIKSSSTEQTENQFAEEDYNDLDLEIDSKTNQQTKTDILPQINSEKKSPQISQNTQDSLHPSQKDPPKTDYLQLSKKKKKKEKNKQNNEKNNEKNNQENNQEKKLKSNLKKTPKKNSFNVEEYSETQNEAIEVQIDQRTAANKSSCYTRQKSTLKQLTNRKKSVTSKKRTQKDSINLELDHQTKITMKSSYREKFTRQFQEIYKIVSKGKFDIRIIHLILALNSGFTTSTQFFLKNLDLLNQSENLEIFTDFNLSHLQNQLENFQESKNFLVNQEVQKIDFQQQFIKEEIQQQFFDHDLLELYEVEMKVTNILNYIQEKMYYSYQNYAELNEETFPSMLAYNLQTIIYKISKLIARMQEKEVDLEIELLNSQIEEIENQQISYIPVQQQNFASNKQNQSSQQQKQNQSKPHQKAKSFQQQKTHFKSTAFGLTTLGGLMKTQNQPGTHFQSSTQFDSSVMIKTGQKRKKPRKHFYMNDRIVIQKISSHSYILLLLVLIWALLFALNANYIHTCHSKIATQKQQLTQFVPSFKNFFFLNSLQQLNQLVTYNQNLNQNLKINFVSQIDQQELLLFQQEILKNVQIFFTNHHRQLQNSDAYTNSLKEKLKKINEENLCNLNLYNNSTNVILNPFLQKNLDFSEIQLLCENSQSGILKLGLQSSMNSYLNYISNKNDNFLTDPDFINNYLQSQNYLDSVYVSYFLEQTIIVTQQLLLDESENNAIHYKKVKLQIYMFGSIVYVFVLLWAVCFLRKKFLETFSNIQKGIMFLPNYRLSNDLNTLNILKNILKH</sequence>
<feature type="compositionally biased region" description="Polar residues" evidence="1">
    <location>
        <begin position="1303"/>
        <end position="1315"/>
    </location>
</feature>
<feature type="region of interest" description="Disordered" evidence="1">
    <location>
        <begin position="756"/>
        <end position="777"/>
    </location>
</feature>
<feature type="compositionally biased region" description="Basic residues" evidence="1">
    <location>
        <begin position="943"/>
        <end position="958"/>
    </location>
</feature>
<feature type="compositionally biased region" description="Basic residues" evidence="1">
    <location>
        <begin position="1412"/>
        <end position="1424"/>
    </location>
</feature>
<dbReference type="InParanoid" id="A0A0V0QIH2"/>
<evidence type="ECO:0008006" key="5">
    <source>
        <dbReference type="Google" id="ProtNLM"/>
    </source>
</evidence>
<feature type="transmembrane region" description="Helical" evidence="2">
    <location>
        <begin position="1981"/>
        <end position="2002"/>
    </location>
</feature>
<reference evidence="3 4" key="1">
    <citation type="journal article" date="2015" name="Sci. Rep.">
        <title>Genome of the facultative scuticociliatosis pathogen Pseudocohnilembus persalinus provides insight into its virulence through horizontal gene transfer.</title>
        <authorList>
            <person name="Xiong J."/>
            <person name="Wang G."/>
            <person name="Cheng J."/>
            <person name="Tian M."/>
            <person name="Pan X."/>
            <person name="Warren A."/>
            <person name="Jiang C."/>
            <person name="Yuan D."/>
            <person name="Miao W."/>
        </authorList>
    </citation>
    <scope>NUCLEOTIDE SEQUENCE [LARGE SCALE GENOMIC DNA]</scope>
    <source>
        <strain evidence="3">36N120E</strain>
    </source>
</reference>
<dbReference type="PANTHER" id="PTHR31600:SF2">
    <property type="entry name" value="GAMETE ENRICHED GENE 10 PROTEIN-RELATED"/>
    <property type="match status" value="1"/>
</dbReference>
<feature type="transmembrane region" description="Helical" evidence="2">
    <location>
        <begin position="1742"/>
        <end position="1763"/>
    </location>
</feature>
<feature type="compositionally biased region" description="Low complexity" evidence="1">
    <location>
        <begin position="799"/>
        <end position="816"/>
    </location>
</feature>
<dbReference type="Proteomes" id="UP000054937">
    <property type="component" value="Unassembled WGS sequence"/>
</dbReference>